<dbReference type="InterPro" id="IPR036910">
    <property type="entry name" value="HMG_box_dom_sf"/>
</dbReference>
<evidence type="ECO:0000313" key="5">
    <source>
        <dbReference type="EnsemblMetazoa" id="PHUM534240-PA"/>
    </source>
</evidence>
<reference evidence="4" key="2">
    <citation type="submission" date="2007-04" db="EMBL/GenBank/DDBJ databases">
        <title>The genome of the human body louse.</title>
        <authorList>
            <consortium name="The Human Body Louse Genome Consortium"/>
            <person name="Kirkness E."/>
            <person name="Walenz B."/>
            <person name="Hass B."/>
            <person name="Bruggner R."/>
            <person name="Strausberg R."/>
        </authorList>
    </citation>
    <scope>NUCLEOTIDE SEQUENCE</scope>
    <source>
        <strain evidence="4">USDA</strain>
    </source>
</reference>
<dbReference type="Gene3D" id="1.10.30.10">
    <property type="entry name" value="High mobility group box domain"/>
    <property type="match status" value="1"/>
</dbReference>
<dbReference type="HOGENOM" id="CLU_1350340_0_0_1"/>
<evidence type="ECO:0000256" key="1">
    <source>
        <dbReference type="PROSITE-ProRule" id="PRU00267"/>
    </source>
</evidence>
<name>E0VZI4_PEDHC</name>
<evidence type="ECO:0000259" key="3">
    <source>
        <dbReference type="PROSITE" id="PS50118"/>
    </source>
</evidence>
<dbReference type="SMART" id="SM00398">
    <property type="entry name" value="HMG"/>
    <property type="match status" value="1"/>
</dbReference>
<dbReference type="GO" id="GO:0005634">
    <property type="term" value="C:nucleus"/>
    <property type="evidence" value="ECO:0007669"/>
    <property type="project" value="UniProtKB-UniRule"/>
</dbReference>
<dbReference type="AlphaFoldDB" id="E0VZI4"/>
<dbReference type="EnsemblMetazoa" id="PHUM534240-RA">
    <property type="protein sequence ID" value="PHUM534240-PA"/>
    <property type="gene ID" value="PHUM534240"/>
</dbReference>
<dbReference type="OrthoDB" id="498543at2759"/>
<feature type="region of interest" description="Disordered" evidence="2">
    <location>
        <begin position="66"/>
        <end position="107"/>
    </location>
</feature>
<dbReference type="CTD" id="8235273"/>
<evidence type="ECO:0000256" key="2">
    <source>
        <dbReference type="SAM" id="MobiDB-lite"/>
    </source>
</evidence>
<keyword evidence="1" id="KW-0238">DNA-binding</keyword>
<dbReference type="Pfam" id="PF00505">
    <property type="entry name" value="HMG_box"/>
    <property type="match status" value="1"/>
</dbReference>
<organism>
    <name type="scientific">Pediculus humanus subsp. corporis</name>
    <name type="common">Body louse</name>
    <dbReference type="NCBI Taxonomy" id="121224"/>
    <lineage>
        <taxon>Eukaryota</taxon>
        <taxon>Metazoa</taxon>
        <taxon>Ecdysozoa</taxon>
        <taxon>Arthropoda</taxon>
        <taxon>Hexapoda</taxon>
        <taxon>Insecta</taxon>
        <taxon>Pterygota</taxon>
        <taxon>Neoptera</taxon>
        <taxon>Paraneoptera</taxon>
        <taxon>Psocodea</taxon>
        <taxon>Troctomorpha</taxon>
        <taxon>Phthiraptera</taxon>
        <taxon>Anoplura</taxon>
        <taxon>Pediculidae</taxon>
        <taxon>Pediculus</taxon>
    </lineage>
</organism>
<reference evidence="4" key="1">
    <citation type="submission" date="2007-04" db="EMBL/GenBank/DDBJ databases">
        <title>Annotation of Pediculus humanus corporis strain USDA.</title>
        <authorList>
            <person name="Kirkness E."/>
            <person name="Hannick L."/>
            <person name="Hass B."/>
            <person name="Bruggner R."/>
            <person name="Lawson D."/>
            <person name="Bidwell S."/>
            <person name="Joardar V."/>
            <person name="Caler E."/>
            <person name="Walenz B."/>
            <person name="Inman J."/>
            <person name="Schobel S."/>
            <person name="Galinsky K."/>
            <person name="Amedeo P."/>
            <person name="Strausberg R."/>
        </authorList>
    </citation>
    <scope>NUCLEOTIDE SEQUENCE</scope>
    <source>
        <strain evidence="4">USDA</strain>
    </source>
</reference>
<reference evidence="5" key="3">
    <citation type="submission" date="2020-05" db="UniProtKB">
        <authorList>
            <consortium name="EnsemblMetazoa"/>
        </authorList>
    </citation>
    <scope>IDENTIFICATION</scope>
    <source>
        <strain evidence="5">USDA</strain>
    </source>
</reference>
<evidence type="ECO:0000313" key="4">
    <source>
        <dbReference type="EMBL" id="EEB18790.1"/>
    </source>
</evidence>
<keyword evidence="6" id="KW-1185">Reference proteome</keyword>
<dbReference type="VEuPathDB" id="VectorBase:PHUM534240"/>
<dbReference type="GeneID" id="8235273"/>
<feature type="DNA-binding region" description="HMG box" evidence="1">
    <location>
        <begin position="105"/>
        <end position="173"/>
    </location>
</feature>
<dbReference type="InterPro" id="IPR039655">
    <property type="entry name" value="HBP1"/>
</dbReference>
<feature type="compositionally biased region" description="Polar residues" evidence="2">
    <location>
        <begin position="66"/>
        <end position="80"/>
    </location>
</feature>
<evidence type="ECO:0000313" key="6">
    <source>
        <dbReference type="Proteomes" id="UP000009046"/>
    </source>
</evidence>
<dbReference type="EMBL" id="DS235852">
    <property type="protein sequence ID" value="EEB18790.1"/>
    <property type="molecule type" value="Genomic_DNA"/>
</dbReference>
<dbReference type="GO" id="GO:0000981">
    <property type="term" value="F:DNA-binding transcription factor activity, RNA polymerase II-specific"/>
    <property type="evidence" value="ECO:0007669"/>
    <property type="project" value="TreeGrafter"/>
</dbReference>
<keyword evidence="1" id="KW-0539">Nucleus</keyword>
<dbReference type="InParanoid" id="E0VZI4"/>
<feature type="domain" description="HMG box" evidence="3">
    <location>
        <begin position="105"/>
        <end position="173"/>
    </location>
</feature>
<gene>
    <name evidence="5" type="primary">8235273</name>
    <name evidence="4" type="ORF">Phum_PHUM534240</name>
</gene>
<dbReference type="PANTHER" id="PTHR15499">
    <property type="entry name" value="HMG BOX-CONTAINING PROTEIN 1"/>
    <property type="match status" value="1"/>
</dbReference>
<feature type="compositionally biased region" description="Basic and acidic residues" evidence="2">
    <location>
        <begin position="83"/>
        <end position="106"/>
    </location>
</feature>
<dbReference type="PANTHER" id="PTHR15499:SF3">
    <property type="entry name" value="HMG BOX-CONTAINING PROTEIN 1"/>
    <property type="match status" value="1"/>
</dbReference>
<dbReference type="GO" id="GO:0000978">
    <property type="term" value="F:RNA polymerase II cis-regulatory region sequence-specific DNA binding"/>
    <property type="evidence" value="ECO:0007669"/>
    <property type="project" value="TreeGrafter"/>
</dbReference>
<dbReference type="STRING" id="121224.E0VZI4"/>
<proteinExistence type="predicted"/>
<dbReference type="eggNOG" id="ENOG502QR1P">
    <property type="taxonomic scope" value="Eukaryota"/>
</dbReference>
<dbReference type="RefSeq" id="XP_002431528.1">
    <property type="nucleotide sequence ID" value="XM_002431483.1"/>
</dbReference>
<sequence length="203" mass="23334">MNFSYNHFIDLGESYLNSAHVENPYASHAQLSHSNLTSRLTNHDFNENNSIVSKLQLMKTSGTYNRAHTYNKSKNNSNVFKRSMGDKNDADGNKKLKKEQDDERPRRPMNAFMLFAKHQRPLLIQQHPGKDNRAISVVLGTAWRELDASERADYVRRAAAMATEHKRRHPDCWKRRRLRVNHTNQNAKGNVSTNSITDVATTS</sequence>
<dbReference type="InterPro" id="IPR009071">
    <property type="entry name" value="HMG_box_dom"/>
</dbReference>
<dbReference type="EMBL" id="AAZO01006485">
    <property type="status" value="NOT_ANNOTATED_CDS"/>
    <property type="molecule type" value="Genomic_DNA"/>
</dbReference>
<protein>
    <recommendedName>
        <fullName evidence="3">HMG box domain-containing protein</fullName>
    </recommendedName>
</protein>
<dbReference type="KEGG" id="phu:Phum_PHUM534240"/>
<accession>E0VZI4</accession>
<dbReference type="Proteomes" id="UP000009046">
    <property type="component" value="Unassembled WGS sequence"/>
</dbReference>
<dbReference type="PROSITE" id="PS50118">
    <property type="entry name" value="HMG_BOX_2"/>
    <property type="match status" value="1"/>
</dbReference>
<dbReference type="SUPFAM" id="SSF47095">
    <property type="entry name" value="HMG-box"/>
    <property type="match status" value="1"/>
</dbReference>